<organism evidence="1 2">
    <name type="scientific">Symbiodinium microadriaticum</name>
    <name type="common">Dinoflagellate</name>
    <name type="synonym">Zooxanthella microadriatica</name>
    <dbReference type="NCBI Taxonomy" id="2951"/>
    <lineage>
        <taxon>Eukaryota</taxon>
        <taxon>Sar</taxon>
        <taxon>Alveolata</taxon>
        <taxon>Dinophyceae</taxon>
        <taxon>Suessiales</taxon>
        <taxon>Symbiodiniaceae</taxon>
        <taxon>Symbiodinium</taxon>
    </lineage>
</organism>
<name>A0A1Q9D0Y4_SYMMI</name>
<reference evidence="1 2" key="1">
    <citation type="submission" date="2016-02" db="EMBL/GenBank/DDBJ databases">
        <title>Genome analysis of coral dinoflagellate symbionts highlights evolutionary adaptations to a symbiotic lifestyle.</title>
        <authorList>
            <person name="Aranda M."/>
            <person name="Li Y."/>
            <person name="Liew Y.J."/>
            <person name="Baumgarten S."/>
            <person name="Simakov O."/>
            <person name="Wilson M."/>
            <person name="Piel J."/>
            <person name="Ashoor H."/>
            <person name="Bougouffa S."/>
            <person name="Bajic V.B."/>
            <person name="Ryu T."/>
            <person name="Ravasi T."/>
            <person name="Bayer T."/>
            <person name="Micklem G."/>
            <person name="Kim H."/>
            <person name="Bhak J."/>
            <person name="Lajeunesse T.C."/>
            <person name="Voolstra C.R."/>
        </authorList>
    </citation>
    <scope>NUCLEOTIDE SEQUENCE [LARGE SCALE GENOMIC DNA]</scope>
    <source>
        <strain evidence="1 2">CCMP2467</strain>
    </source>
</reference>
<dbReference type="EMBL" id="LSRX01000792">
    <property type="protein sequence ID" value="OLP88831.1"/>
    <property type="molecule type" value="Genomic_DNA"/>
</dbReference>
<gene>
    <name evidence="1" type="ORF">AK812_SmicGene29773</name>
</gene>
<evidence type="ECO:0000313" key="2">
    <source>
        <dbReference type="Proteomes" id="UP000186817"/>
    </source>
</evidence>
<dbReference type="Proteomes" id="UP000186817">
    <property type="component" value="Unassembled WGS sequence"/>
</dbReference>
<dbReference type="AlphaFoldDB" id="A0A1Q9D0Y4"/>
<accession>A0A1Q9D0Y4</accession>
<sequence length="777" mass="87372">MGFQGPKKLHAFSKEQIENELEYIFHFSDLKSKKWTNKRFYNTFEELLREVDPRFKMTAKIKLEPMGKRSDGTPKPPRLLIADGDEGQIMALFCVSIFERLLVRKWKKRTIKGRSGREAINDVISDKLKTHFVNIRAIRRPDTRKLAEFIGTHFVLDDNMDLDGDWLPDLPRNLRNFVSSSPQMIQAFEQGQWHLVRQIAAAANLSRAIDYAGKAPMLSQKYLAYANSISCEDFVNDDMSMLVVQFVAREGVPIGTFLHPVKLHGTRLGAFLALICAIAALLEQVVEGNPKAEQFGLWGDDSLTRTCPPLGPPEDDTNTVYFLEFWKRCGFNMKIRNCGLRPDTRKLAEFIGTHFVLDDNMDLDGDWLPDLPRNLRNFVSSSPQMIQAFEQGQWHLVRQIAAAANLSRAIDYAGKAPMLSQKYLAYANSISCEDFVNDDMSMLATGDTGATAATVRMMIHQYNSGADFITTKTSGDVRDAGDIPRVVKGTLDVDEYAVVKSLYGTTAEAYDALLAFPFEYGAFVPYVVQAVAREGRLVSMPLTLAVDYIFPFVSWEVFIRYKVVHMELTPRQAFADNFVSYNAPRLCAAGKLAMRGVQIDAIPFNMSKLADFCRLDDSQSIETDTLSVDSPFFDGFAPICCYNPESINLQFLVCVEWRVRFDPTNPAQGAHRHFPPSSEAAWHKAVSSAFAIGNGVKDIVEVVASTGQIIKNMPAAAQYPPHLQLEENGWMGEQNGPPSDAVSLMQSEPMDGTWSVRGLRTLKHNLWDWETEHRELA</sequence>
<comment type="caution">
    <text evidence="1">The sequence shown here is derived from an EMBL/GenBank/DDBJ whole genome shotgun (WGS) entry which is preliminary data.</text>
</comment>
<protein>
    <submittedName>
        <fullName evidence="1">Uncharacterized protein</fullName>
    </submittedName>
</protein>
<proteinExistence type="predicted"/>
<keyword evidence="2" id="KW-1185">Reference proteome</keyword>
<evidence type="ECO:0000313" key="1">
    <source>
        <dbReference type="EMBL" id="OLP88831.1"/>
    </source>
</evidence>